<dbReference type="AlphaFoldDB" id="A0A6A7MY54"/>
<comment type="caution">
    <text evidence="1">The sequence shown here is derived from an EMBL/GenBank/DDBJ whole genome shotgun (WGS) entry which is preliminary data.</text>
</comment>
<keyword evidence="2" id="KW-1185">Reference proteome</keyword>
<proteinExistence type="predicted"/>
<sequence length="84" mass="9106">MPTKYIDDYEIEFSAEPLEGCALWGAYVAVFAPSTTPMHRINIRHKRRVAVTQRFVDAASACAAAEAAAPNIVASIKASPTGRR</sequence>
<evidence type="ECO:0000313" key="1">
    <source>
        <dbReference type="EMBL" id="MQA37679.1"/>
    </source>
</evidence>
<dbReference type="EMBL" id="WHUG01000002">
    <property type="protein sequence ID" value="MQA37679.1"/>
    <property type="molecule type" value="Genomic_DNA"/>
</dbReference>
<reference evidence="1 2" key="1">
    <citation type="submission" date="2019-10" db="EMBL/GenBank/DDBJ databases">
        <title>Two novel species isolated from a subtropical stream in China.</title>
        <authorList>
            <person name="Lu H."/>
        </authorList>
    </citation>
    <scope>NUCLEOTIDE SEQUENCE [LARGE SCALE GENOMIC DNA]</scope>
    <source>
        <strain evidence="1 2">FT29W</strain>
    </source>
</reference>
<dbReference type="RefSeq" id="WP_328595735.1">
    <property type="nucleotide sequence ID" value="NZ_WHUG01000002.1"/>
</dbReference>
<dbReference type="Proteomes" id="UP000440498">
    <property type="component" value="Unassembled WGS sequence"/>
</dbReference>
<evidence type="ECO:0000313" key="2">
    <source>
        <dbReference type="Proteomes" id="UP000440498"/>
    </source>
</evidence>
<protein>
    <submittedName>
        <fullName evidence="1">Uncharacterized protein</fullName>
    </submittedName>
</protein>
<organism evidence="1 2">
    <name type="scientific">Rugamonas aquatica</name>
    <dbReference type="NCBI Taxonomy" id="2743357"/>
    <lineage>
        <taxon>Bacteria</taxon>
        <taxon>Pseudomonadati</taxon>
        <taxon>Pseudomonadota</taxon>
        <taxon>Betaproteobacteria</taxon>
        <taxon>Burkholderiales</taxon>
        <taxon>Oxalobacteraceae</taxon>
        <taxon>Telluria group</taxon>
        <taxon>Rugamonas</taxon>
    </lineage>
</organism>
<gene>
    <name evidence="1" type="ORF">GEV02_05925</name>
</gene>
<name>A0A6A7MY54_9BURK</name>
<accession>A0A6A7MY54</accession>